<organism evidence="2">
    <name type="scientific">marine metagenome</name>
    <dbReference type="NCBI Taxonomy" id="408172"/>
    <lineage>
        <taxon>unclassified sequences</taxon>
        <taxon>metagenomes</taxon>
        <taxon>ecological metagenomes</taxon>
    </lineage>
</organism>
<sequence length="49" mass="5926">MSYIKNTLTKNEEIKYLFSFHWFEWVVPVLLCVFFPPIGLFLVLRVVFT</sequence>
<dbReference type="EMBL" id="UINC01190932">
    <property type="protein sequence ID" value="SVE05320.1"/>
    <property type="molecule type" value="Genomic_DNA"/>
</dbReference>
<keyword evidence="1" id="KW-0472">Membrane</keyword>
<reference evidence="2" key="1">
    <citation type="submission" date="2018-05" db="EMBL/GenBank/DDBJ databases">
        <authorList>
            <person name="Lanie J.A."/>
            <person name="Ng W.-L."/>
            <person name="Kazmierczak K.M."/>
            <person name="Andrzejewski T.M."/>
            <person name="Davidsen T.M."/>
            <person name="Wayne K.J."/>
            <person name="Tettelin H."/>
            <person name="Glass J.I."/>
            <person name="Rusch D."/>
            <person name="Podicherti R."/>
            <person name="Tsui H.-C.T."/>
            <person name="Winkler M.E."/>
        </authorList>
    </citation>
    <scope>NUCLEOTIDE SEQUENCE</scope>
</reference>
<protein>
    <submittedName>
        <fullName evidence="2">Uncharacterized protein</fullName>
    </submittedName>
</protein>
<keyword evidence="1" id="KW-0812">Transmembrane</keyword>
<evidence type="ECO:0000313" key="2">
    <source>
        <dbReference type="EMBL" id="SVE05320.1"/>
    </source>
</evidence>
<name>A0A383ACK5_9ZZZZ</name>
<feature type="non-terminal residue" evidence="2">
    <location>
        <position position="49"/>
    </location>
</feature>
<feature type="transmembrane region" description="Helical" evidence="1">
    <location>
        <begin position="25"/>
        <end position="48"/>
    </location>
</feature>
<gene>
    <name evidence="2" type="ORF">METZ01_LOCUS458174</name>
</gene>
<dbReference type="AlphaFoldDB" id="A0A383ACK5"/>
<evidence type="ECO:0000256" key="1">
    <source>
        <dbReference type="SAM" id="Phobius"/>
    </source>
</evidence>
<proteinExistence type="predicted"/>
<keyword evidence="1" id="KW-1133">Transmembrane helix</keyword>
<accession>A0A383ACK5</accession>